<feature type="compositionally biased region" description="Polar residues" evidence="1">
    <location>
        <begin position="44"/>
        <end position="56"/>
    </location>
</feature>
<dbReference type="Proteomes" id="UP001279410">
    <property type="component" value="Unassembled WGS sequence"/>
</dbReference>
<dbReference type="AlphaFoldDB" id="A0AAD3NIH3"/>
<evidence type="ECO:0000313" key="3">
    <source>
        <dbReference type="Proteomes" id="UP001279410"/>
    </source>
</evidence>
<protein>
    <submittedName>
        <fullName evidence="2">Huntingtin-interacting protein 1-related protein isoform X2</fullName>
    </submittedName>
</protein>
<comment type="caution">
    <text evidence="2">The sequence shown here is derived from an EMBL/GenBank/DDBJ whole genome shotgun (WGS) entry which is preliminary data.</text>
</comment>
<evidence type="ECO:0000256" key="1">
    <source>
        <dbReference type="SAM" id="MobiDB-lite"/>
    </source>
</evidence>
<feature type="compositionally biased region" description="Basic and acidic residues" evidence="1">
    <location>
        <begin position="57"/>
        <end position="72"/>
    </location>
</feature>
<proteinExistence type="predicted"/>
<reference evidence="2" key="1">
    <citation type="submission" date="2022-08" db="EMBL/GenBank/DDBJ databases">
        <title>Genome sequencing of akame (Lates japonicus).</title>
        <authorList>
            <person name="Hashiguchi Y."/>
            <person name="Takahashi H."/>
        </authorList>
    </citation>
    <scope>NUCLEOTIDE SEQUENCE</scope>
    <source>
        <strain evidence="2">Kochi</strain>
    </source>
</reference>
<accession>A0AAD3NIH3</accession>
<name>A0AAD3NIH3_LATJO</name>
<keyword evidence="3" id="KW-1185">Reference proteome</keyword>
<organism evidence="2 3">
    <name type="scientific">Lates japonicus</name>
    <name type="common">Japanese lates</name>
    <dbReference type="NCBI Taxonomy" id="270547"/>
    <lineage>
        <taxon>Eukaryota</taxon>
        <taxon>Metazoa</taxon>
        <taxon>Chordata</taxon>
        <taxon>Craniata</taxon>
        <taxon>Vertebrata</taxon>
        <taxon>Euteleostomi</taxon>
        <taxon>Actinopterygii</taxon>
        <taxon>Neopterygii</taxon>
        <taxon>Teleostei</taxon>
        <taxon>Neoteleostei</taxon>
        <taxon>Acanthomorphata</taxon>
        <taxon>Carangaria</taxon>
        <taxon>Carangaria incertae sedis</taxon>
        <taxon>Centropomidae</taxon>
        <taxon>Lates</taxon>
    </lineage>
</organism>
<sequence length="590" mass="65576">MNRLRPRSRSSAPQTGGDGWQNTCGWVEAFAACVANVGRQISSRRQTSSGCRLRSLTQRETRRAGDQSRRLNEEDESKAAGRPSEQRRCWAESRLALARSTLENKEMAGREVLPALRPEKGARLSSLRLGATATELRTWRETRNNRLEALRLNCSNRTTLTISVLLVYLLCHNEDKCFSQHSRHHGADEIDRLVSWADQAELAQRANKRPCRAKRWRNWQKLQEAVLSAAMRRGEPRLLGAVAKVEPITVHASAHLFSLCVSDYLVNRAEITLGSETKNASRAMVYSGRGAVREWFVEEAVTQFSHLAADKNSSAGPATYASAPTHRPSRPDSFDRITWVRAMRLRLIACFRMRSLASTAQLVAASKVSRRIKKLNCAAAGLATRVMDFSGMSLLIKRRKKRWRLGEGAAGEPARARPESPPGELRAALRPRCLSGTRCQCSRRLTATSAAHLARLTPVPPSFSIAPCLNTNRLPSSGSTTLLNASVSCTPAISTYTPSQSYIPSQPYIGSAFTRLTSLHTNLTQSYLKPQSYSPSPSPQPQPAKPSSSLRPTPRDRKPGLKTKHLHQIRNLLKSAFKRVKLEQENLGYD</sequence>
<gene>
    <name evidence="2" type="ORF">AKAME5_002298300</name>
</gene>
<dbReference type="EMBL" id="BRZM01000692">
    <property type="protein sequence ID" value="GLD71661.1"/>
    <property type="molecule type" value="Genomic_DNA"/>
</dbReference>
<evidence type="ECO:0000313" key="2">
    <source>
        <dbReference type="EMBL" id="GLD71661.1"/>
    </source>
</evidence>
<feature type="region of interest" description="Disordered" evidence="1">
    <location>
        <begin position="44"/>
        <end position="85"/>
    </location>
</feature>
<feature type="region of interest" description="Disordered" evidence="1">
    <location>
        <begin position="528"/>
        <end position="567"/>
    </location>
</feature>